<organism evidence="1 2">
    <name type="scientific">Popillia japonica</name>
    <name type="common">Japanese beetle</name>
    <dbReference type="NCBI Taxonomy" id="7064"/>
    <lineage>
        <taxon>Eukaryota</taxon>
        <taxon>Metazoa</taxon>
        <taxon>Ecdysozoa</taxon>
        <taxon>Arthropoda</taxon>
        <taxon>Hexapoda</taxon>
        <taxon>Insecta</taxon>
        <taxon>Pterygota</taxon>
        <taxon>Neoptera</taxon>
        <taxon>Endopterygota</taxon>
        <taxon>Coleoptera</taxon>
        <taxon>Polyphaga</taxon>
        <taxon>Scarabaeiformia</taxon>
        <taxon>Scarabaeidae</taxon>
        <taxon>Rutelinae</taxon>
        <taxon>Popillia</taxon>
    </lineage>
</organism>
<dbReference type="AlphaFoldDB" id="A0AAW1ITJ7"/>
<proteinExistence type="predicted"/>
<comment type="caution">
    <text evidence="1">The sequence shown here is derived from an EMBL/GenBank/DDBJ whole genome shotgun (WGS) entry which is preliminary data.</text>
</comment>
<dbReference type="Proteomes" id="UP001458880">
    <property type="component" value="Unassembled WGS sequence"/>
</dbReference>
<name>A0AAW1ITJ7_POPJA</name>
<evidence type="ECO:0000313" key="2">
    <source>
        <dbReference type="Proteomes" id="UP001458880"/>
    </source>
</evidence>
<protein>
    <submittedName>
        <fullName evidence="1">Uncharacterized protein</fullName>
    </submittedName>
</protein>
<gene>
    <name evidence="1" type="ORF">QE152_g34831</name>
</gene>
<reference evidence="1 2" key="1">
    <citation type="journal article" date="2024" name="BMC Genomics">
        <title>De novo assembly and annotation of Popillia japonica's genome with initial clues to its potential as an invasive pest.</title>
        <authorList>
            <person name="Cucini C."/>
            <person name="Boschi S."/>
            <person name="Funari R."/>
            <person name="Cardaioli E."/>
            <person name="Iannotti N."/>
            <person name="Marturano G."/>
            <person name="Paoli F."/>
            <person name="Bruttini M."/>
            <person name="Carapelli A."/>
            <person name="Frati F."/>
            <person name="Nardi F."/>
        </authorList>
    </citation>
    <scope>NUCLEOTIDE SEQUENCE [LARGE SCALE GENOMIC DNA]</scope>
    <source>
        <strain evidence="1">DMR45628</strain>
    </source>
</reference>
<keyword evidence="2" id="KW-1185">Reference proteome</keyword>
<evidence type="ECO:0000313" key="1">
    <source>
        <dbReference type="EMBL" id="KAK9692902.1"/>
    </source>
</evidence>
<accession>A0AAW1ITJ7</accession>
<sequence>MYKKGLALSELQEIFEDPVFYVDLESTDVVVLPPETNYLTDEDEADDDMVGVVEVNDVSGELEHLNTLPEDAATWGYHLRKITSNNTVVSLFCESCRFSAFAAIKMYKKGLALSELQEIFEDPVFYVDLEFTDVVVLPPETNYLTDEDEADDDMVGVAEVNDVSGELEHLNTLPEVILKSLMNKKHHP</sequence>
<dbReference type="EMBL" id="JASPKY010000560">
    <property type="protein sequence ID" value="KAK9692902.1"/>
    <property type="molecule type" value="Genomic_DNA"/>
</dbReference>